<feature type="region of interest" description="Disordered" evidence="7">
    <location>
        <begin position="1"/>
        <end position="48"/>
    </location>
</feature>
<keyword evidence="2 4" id="KW-0396">Initiation factor</keyword>
<evidence type="ECO:0000256" key="7">
    <source>
        <dbReference type="SAM" id="MobiDB-lite"/>
    </source>
</evidence>
<reference evidence="9" key="2">
    <citation type="submission" date="2020-01" db="EMBL/GenBank/DDBJ databases">
        <authorList>
            <person name="Perkins V."/>
            <person name="Lessard M.-H."/>
            <person name="Dugat-Bony E."/>
            <person name="Frenette M."/>
            <person name="Labrie S."/>
        </authorList>
    </citation>
    <scope>NUCLEOTIDE SEQUENCE</scope>
    <source>
        <strain evidence="9">LMA-70</strain>
    </source>
</reference>
<evidence type="ECO:0000256" key="6">
    <source>
        <dbReference type="SAM" id="Coils"/>
    </source>
</evidence>
<dbReference type="InterPro" id="IPR036390">
    <property type="entry name" value="WH_DNA-bd_sf"/>
</dbReference>
<dbReference type="GO" id="GO:0016282">
    <property type="term" value="C:eukaryotic 43S preinitiation complex"/>
    <property type="evidence" value="ECO:0007669"/>
    <property type="project" value="UniProtKB-UniRule"/>
</dbReference>
<dbReference type="GO" id="GO:0001732">
    <property type="term" value="P:formation of cytoplasmic translation initiation complex"/>
    <property type="evidence" value="ECO:0007669"/>
    <property type="project" value="UniProtKB-UniRule"/>
</dbReference>
<evidence type="ECO:0000259" key="8">
    <source>
        <dbReference type="PROSITE" id="PS50250"/>
    </source>
</evidence>
<evidence type="ECO:0000256" key="5">
    <source>
        <dbReference type="PIRNR" id="PIRNR016255"/>
    </source>
</evidence>
<dbReference type="GO" id="GO:0008541">
    <property type="term" value="C:proteasome regulatory particle, lid subcomplex"/>
    <property type="evidence" value="ECO:0007669"/>
    <property type="project" value="UniProtKB-ARBA"/>
</dbReference>
<comment type="similarity">
    <text evidence="4 5">Belongs to the eIF-3 subunit E family.</text>
</comment>
<evidence type="ECO:0000256" key="2">
    <source>
        <dbReference type="ARBA" id="ARBA00022540"/>
    </source>
</evidence>
<evidence type="ECO:0000256" key="3">
    <source>
        <dbReference type="ARBA" id="ARBA00022917"/>
    </source>
</evidence>
<dbReference type="GO" id="GO:0003743">
    <property type="term" value="F:translation initiation factor activity"/>
    <property type="evidence" value="ECO:0007669"/>
    <property type="project" value="UniProtKB-UniRule"/>
</dbReference>
<sequence>MEESNEPKDEDTANLKEEEPAQEEKADLKDESADSHNNSKKRKHKKVLKKVTKMDAEGYLETMAEASGNKTQKAVEAAEIARKYDLTETMIPFLDRHLIFHLIDFLSSKGLYNEHNLLELKYNLLKDTNMVDYVQDLWKQLNPGKEVSKEFAEKREVLLEQMAKLEARLEKFFKVLESPEVQDNLKQDKVQNLRMFESHNITAEDINNLYYLGQLKFSTGEYRSASEMLDQFRIISTDNQLIQSATWGKFAIEIIGMNVDAVTEEMQKLRDIIDQRTFSDPLNQLHNRTWIIHWSLFLFISKDFNKESLIDLFFSPSYIATIQASCPWIIRYLAAAVISLNNKGRNVVSFQRRLKDLVRVVGQELYEYQDPVTDFIRALYIDFDFSEAQNKLSEAEAVLSNDFFLNGITSDFLESARHLVSELYCRIHQRIDVTQLSTRLNLNTEQGEKWIANLIKDTKMDAKIDESNGTVIMNHPINSVYQEVIDKTKGITFRSNQALAQALNKNESVVA</sequence>
<dbReference type="GO" id="GO:0006260">
    <property type="term" value="P:DNA replication"/>
    <property type="evidence" value="ECO:0007669"/>
    <property type="project" value="InterPro"/>
</dbReference>
<dbReference type="GO" id="GO:0033290">
    <property type="term" value="C:eukaryotic 48S preinitiation complex"/>
    <property type="evidence" value="ECO:0007669"/>
    <property type="project" value="UniProtKB-UniRule"/>
</dbReference>
<dbReference type="SMART" id="SM01186">
    <property type="entry name" value="eIF3_N"/>
    <property type="match status" value="1"/>
</dbReference>
<dbReference type="SUPFAM" id="SSF46785">
    <property type="entry name" value="Winged helix' DNA-binding domain"/>
    <property type="match status" value="1"/>
</dbReference>
<comment type="caution">
    <text evidence="9">The sequence shown here is derived from an EMBL/GenBank/DDBJ whole genome shotgun (WGS) entry which is preliminary data.</text>
</comment>
<keyword evidence="6" id="KW-0175">Coiled coil</keyword>
<dbReference type="Pfam" id="PF09507">
    <property type="entry name" value="CDC27"/>
    <property type="match status" value="1"/>
</dbReference>
<reference evidence="9" key="1">
    <citation type="journal article" date="2020" name="Front. Microbiol.">
        <title>Phenotypic and Genetic Characterization of the Cheese Ripening Yeast Geotrichum candidum.</title>
        <authorList>
            <person name="Perkins V."/>
            <person name="Vignola S."/>
            <person name="Lessard M.H."/>
            <person name="Plante P.L."/>
            <person name="Corbeil J."/>
            <person name="Dugat-Bony E."/>
            <person name="Frenette M."/>
            <person name="Labrie S."/>
        </authorList>
    </citation>
    <scope>NUCLEOTIDE SEQUENCE</scope>
    <source>
        <strain evidence="9">LMA-70</strain>
    </source>
</reference>
<dbReference type="Pfam" id="PF21357">
    <property type="entry name" value="EIF3E_C"/>
    <property type="match status" value="1"/>
</dbReference>
<evidence type="ECO:0000256" key="4">
    <source>
        <dbReference type="HAMAP-Rule" id="MF_03004"/>
    </source>
</evidence>
<dbReference type="GO" id="GO:0043625">
    <property type="term" value="C:delta DNA polymerase complex"/>
    <property type="evidence" value="ECO:0007669"/>
    <property type="project" value="InterPro"/>
</dbReference>
<evidence type="ECO:0000313" key="9">
    <source>
        <dbReference type="EMBL" id="KAF5095973.1"/>
    </source>
</evidence>
<dbReference type="AlphaFoldDB" id="A0A9P5KSL4"/>
<accession>A0A9P5KSL4</accession>
<dbReference type="Pfam" id="PF09440">
    <property type="entry name" value="eIF3_N"/>
    <property type="match status" value="1"/>
</dbReference>
<feature type="compositionally biased region" description="Basic and acidic residues" evidence="7">
    <location>
        <begin position="1"/>
        <end position="34"/>
    </location>
</feature>
<evidence type="ECO:0000256" key="1">
    <source>
        <dbReference type="ARBA" id="ARBA00022490"/>
    </source>
</evidence>
<dbReference type="Proteomes" id="UP000750522">
    <property type="component" value="Unassembled WGS sequence"/>
</dbReference>
<feature type="coiled-coil region" evidence="6">
    <location>
        <begin position="148"/>
        <end position="175"/>
    </location>
</feature>
<organism evidence="9 10">
    <name type="scientific">Geotrichum candidum</name>
    <name type="common">Oospora lactis</name>
    <name type="synonym">Dipodascus geotrichum</name>
    <dbReference type="NCBI Taxonomy" id="1173061"/>
    <lineage>
        <taxon>Eukaryota</taxon>
        <taxon>Fungi</taxon>
        <taxon>Dikarya</taxon>
        <taxon>Ascomycota</taxon>
        <taxon>Saccharomycotina</taxon>
        <taxon>Dipodascomycetes</taxon>
        <taxon>Dipodascales</taxon>
        <taxon>Dipodascaceae</taxon>
        <taxon>Geotrichum</taxon>
    </lineage>
</organism>
<keyword evidence="3 4" id="KW-0648">Protein biosynthesis</keyword>
<dbReference type="HAMAP" id="MF_03004">
    <property type="entry name" value="eIF3e"/>
    <property type="match status" value="1"/>
</dbReference>
<evidence type="ECO:0000313" key="10">
    <source>
        <dbReference type="Proteomes" id="UP000750522"/>
    </source>
</evidence>
<name>A0A9P5KSL4_GEOCN</name>
<dbReference type="PIRSF" id="PIRSF016255">
    <property type="entry name" value="eIF3e_su6"/>
    <property type="match status" value="1"/>
</dbReference>
<proteinExistence type="inferred from homology"/>
<dbReference type="SMART" id="SM00088">
    <property type="entry name" value="PINT"/>
    <property type="match status" value="1"/>
</dbReference>
<feature type="domain" description="PCI" evidence="8">
    <location>
        <begin position="310"/>
        <end position="478"/>
    </location>
</feature>
<comment type="subunit">
    <text evidence="4 5">Component of the eukaryotic translation initiation factor 3 (eIF-3) complex.</text>
</comment>
<dbReference type="GO" id="GO:0071540">
    <property type="term" value="C:eukaryotic translation initiation factor 3 complex, eIF3e"/>
    <property type="evidence" value="ECO:0007669"/>
    <property type="project" value="UniProtKB-UniRule"/>
</dbReference>
<dbReference type="EMBL" id="QQZK01000130">
    <property type="protein sequence ID" value="KAF5095973.1"/>
    <property type="molecule type" value="Genomic_DNA"/>
</dbReference>
<gene>
    <name evidence="4" type="primary">INT6</name>
    <name evidence="9" type="ORF">DV451_004444</name>
</gene>
<dbReference type="PROSITE" id="PS50250">
    <property type="entry name" value="PCI"/>
    <property type="match status" value="1"/>
</dbReference>
<comment type="subcellular location">
    <subcellularLocation>
        <location evidence="4 5">Cytoplasm</location>
    </subcellularLocation>
</comment>
<keyword evidence="1 4" id="KW-0963">Cytoplasm</keyword>
<comment type="function">
    <text evidence="4">Component of the eukaryotic translation initiation factor 3 (eIF-3) complex, which is involved in protein synthesis of a specialized repertoire of mRNAs and, together with other initiation factors, stimulates binding of mRNA and methionyl-tRNAi to the 40S ribosome. The eIF-3 complex specifically targets and initiates translation of a subset of mRNAs involved in cell proliferation.</text>
</comment>
<dbReference type="PANTHER" id="PTHR10317">
    <property type="entry name" value="EUKARYOTIC TRANSLATION INITIATION FACTOR 3 SUBUNIT E"/>
    <property type="match status" value="1"/>
</dbReference>
<feature type="compositionally biased region" description="Basic residues" evidence="7">
    <location>
        <begin position="38"/>
        <end position="48"/>
    </location>
</feature>
<dbReference type="Pfam" id="PF01399">
    <property type="entry name" value="PCI"/>
    <property type="match status" value="1"/>
</dbReference>
<dbReference type="InterPro" id="IPR000717">
    <property type="entry name" value="PCI_dom"/>
</dbReference>
<dbReference type="CDD" id="cd21378">
    <property type="entry name" value="eIF3E"/>
    <property type="match status" value="1"/>
</dbReference>
<dbReference type="InterPro" id="IPR019038">
    <property type="entry name" value="POLD3"/>
</dbReference>
<protein>
    <recommendedName>
        <fullName evidence="4 5">Eukaryotic translation initiation factor 3 subunit E</fullName>
        <shortName evidence="4">eIF3e</shortName>
    </recommendedName>
</protein>
<dbReference type="InterPro" id="IPR016650">
    <property type="entry name" value="eIF3e"/>
</dbReference>
<dbReference type="InterPro" id="IPR019010">
    <property type="entry name" value="eIF3e_N"/>
</dbReference>